<feature type="non-terminal residue" evidence="2">
    <location>
        <position position="1"/>
    </location>
</feature>
<reference evidence="2 3" key="1">
    <citation type="submission" date="2018-10" db="EMBL/GenBank/DDBJ databases">
        <authorList>
            <person name="Ekblom R."/>
            <person name="Jareborg N."/>
        </authorList>
    </citation>
    <scope>NUCLEOTIDE SEQUENCE [LARGE SCALE GENOMIC DNA]</scope>
    <source>
        <tissue evidence="2">Muscle</tissue>
    </source>
</reference>
<dbReference type="EMBL" id="CYRY02036013">
    <property type="protein sequence ID" value="VCX15810.1"/>
    <property type="molecule type" value="Genomic_DNA"/>
</dbReference>
<dbReference type="Proteomes" id="UP000269945">
    <property type="component" value="Unassembled WGS sequence"/>
</dbReference>
<keyword evidence="3" id="KW-1185">Reference proteome</keyword>
<evidence type="ECO:0000313" key="3">
    <source>
        <dbReference type="Proteomes" id="UP000269945"/>
    </source>
</evidence>
<feature type="region of interest" description="Disordered" evidence="1">
    <location>
        <begin position="30"/>
        <end position="70"/>
    </location>
</feature>
<evidence type="ECO:0000256" key="1">
    <source>
        <dbReference type="SAM" id="MobiDB-lite"/>
    </source>
</evidence>
<feature type="compositionally biased region" description="Polar residues" evidence="1">
    <location>
        <begin position="31"/>
        <end position="45"/>
    </location>
</feature>
<dbReference type="AlphaFoldDB" id="A0A9X9Q4X4"/>
<name>A0A9X9Q4X4_GULGU</name>
<accession>A0A9X9Q4X4</accession>
<gene>
    <name evidence="2" type="ORF">BN2614_LOCUS3</name>
</gene>
<protein>
    <submittedName>
        <fullName evidence="2">Uncharacterized protein</fullName>
    </submittedName>
</protein>
<evidence type="ECO:0000313" key="2">
    <source>
        <dbReference type="EMBL" id="VCX15810.1"/>
    </source>
</evidence>
<sequence>TPPPRSSCRVSSRLFLSPTQCWELGQRQRLNRSSGVRNQRGQRSQGPRVLLGPDAGAMLSGERKEGGSPRFGKLHLPVGLWINSPRKQLAKLGRRWPSAASVK</sequence>
<proteinExistence type="predicted"/>
<organism evidence="2 3">
    <name type="scientific">Gulo gulo</name>
    <name type="common">Wolverine</name>
    <name type="synonym">Gluton</name>
    <dbReference type="NCBI Taxonomy" id="48420"/>
    <lineage>
        <taxon>Eukaryota</taxon>
        <taxon>Metazoa</taxon>
        <taxon>Chordata</taxon>
        <taxon>Craniata</taxon>
        <taxon>Vertebrata</taxon>
        <taxon>Euteleostomi</taxon>
        <taxon>Mammalia</taxon>
        <taxon>Eutheria</taxon>
        <taxon>Laurasiatheria</taxon>
        <taxon>Carnivora</taxon>
        <taxon>Caniformia</taxon>
        <taxon>Musteloidea</taxon>
        <taxon>Mustelidae</taxon>
        <taxon>Guloninae</taxon>
        <taxon>Gulo</taxon>
    </lineage>
</organism>
<comment type="caution">
    <text evidence="2">The sequence shown here is derived from an EMBL/GenBank/DDBJ whole genome shotgun (WGS) entry which is preliminary data.</text>
</comment>